<evidence type="ECO:0000256" key="5">
    <source>
        <dbReference type="PIRSR" id="PIRSR601461-1"/>
    </source>
</evidence>
<dbReference type="PRINTS" id="PR00792">
    <property type="entry name" value="PEPSIN"/>
</dbReference>
<organism evidence="9 10">
    <name type="scientific">Ichthyophthirius multifiliis</name>
    <name type="common">White spot disease agent</name>
    <name type="synonym">Ich</name>
    <dbReference type="NCBI Taxonomy" id="5932"/>
    <lineage>
        <taxon>Eukaryota</taxon>
        <taxon>Sar</taxon>
        <taxon>Alveolata</taxon>
        <taxon>Ciliophora</taxon>
        <taxon>Intramacronucleata</taxon>
        <taxon>Oligohymenophorea</taxon>
        <taxon>Hymenostomatida</taxon>
        <taxon>Ophryoglenina</taxon>
        <taxon>Ichthyophthirius</taxon>
    </lineage>
</organism>
<dbReference type="InParanoid" id="G0QL38"/>
<dbReference type="InterPro" id="IPR021109">
    <property type="entry name" value="Peptidase_aspartic_dom_sf"/>
</dbReference>
<dbReference type="RefSeq" id="XP_004039367.1">
    <property type="nucleotide sequence ID" value="XM_004039319.1"/>
</dbReference>
<feature type="active site" evidence="5">
    <location>
        <position position="209"/>
    </location>
</feature>
<dbReference type="Proteomes" id="UP000008983">
    <property type="component" value="Unassembled WGS sequence"/>
</dbReference>
<dbReference type="PANTHER" id="PTHR47966">
    <property type="entry name" value="BETA-SITE APP-CLEAVING ENZYME, ISOFORM A-RELATED"/>
    <property type="match status" value="1"/>
</dbReference>
<dbReference type="Pfam" id="PF00026">
    <property type="entry name" value="Asp"/>
    <property type="match status" value="1"/>
</dbReference>
<dbReference type="Gene3D" id="2.40.70.10">
    <property type="entry name" value="Acid Proteases"/>
    <property type="match status" value="2"/>
</dbReference>
<evidence type="ECO:0000313" key="10">
    <source>
        <dbReference type="Proteomes" id="UP000008983"/>
    </source>
</evidence>
<evidence type="ECO:0000256" key="6">
    <source>
        <dbReference type="PIRSR" id="PIRSR601461-2"/>
    </source>
</evidence>
<keyword evidence="2 7" id="KW-0645">Protease</keyword>
<dbReference type="OMA" id="CLHLCEG"/>
<dbReference type="GO" id="GO:0004190">
    <property type="term" value="F:aspartic-type endopeptidase activity"/>
    <property type="evidence" value="ECO:0007669"/>
    <property type="project" value="UniProtKB-KW"/>
</dbReference>
<evidence type="ECO:0000256" key="4">
    <source>
        <dbReference type="ARBA" id="ARBA00022801"/>
    </source>
</evidence>
<keyword evidence="10" id="KW-1185">Reference proteome</keyword>
<dbReference type="InterPro" id="IPR001461">
    <property type="entry name" value="Aspartic_peptidase_A1"/>
</dbReference>
<dbReference type="eggNOG" id="KOG1339">
    <property type="taxonomic scope" value="Eukaryota"/>
</dbReference>
<gene>
    <name evidence="9" type="ORF">IMG5_024830</name>
</gene>
<evidence type="ECO:0000313" key="9">
    <source>
        <dbReference type="EMBL" id="EGR34063.1"/>
    </source>
</evidence>
<keyword evidence="4 7" id="KW-0378">Hydrolase</keyword>
<dbReference type="SUPFAM" id="SSF50630">
    <property type="entry name" value="Acid proteases"/>
    <property type="match status" value="1"/>
</dbReference>
<keyword evidence="6" id="KW-1015">Disulfide bond</keyword>
<protein>
    <recommendedName>
        <fullName evidence="8">Peptidase A1 domain-containing protein</fullName>
    </recommendedName>
</protein>
<accession>G0QL38</accession>
<feature type="domain" description="Peptidase A1" evidence="8">
    <location>
        <begin position="5"/>
        <end position="324"/>
    </location>
</feature>
<evidence type="ECO:0000256" key="1">
    <source>
        <dbReference type="ARBA" id="ARBA00007447"/>
    </source>
</evidence>
<dbReference type="OrthoDB" id="771136at2759"/>
<feature type="disulfide bond" evidence="6">
    <location>
        <begin position="198"/>
        <end position="204"/>
    </location>
</feature>
<comment type="similarity">
    <text evidence="1 7">Belongs to the peptidase A1 family.</text>
</comment>
<proteinExistence type="inferred from homology"/>
<dbReference type="PANTHER" id="PTHR47966:SF51">
    <property type="entry name" value="BETA-SITE APP-CLEAVING ENZYME, ISOFORM A-RELATED"/>
    <property type="match status" value="1"/>
</dbReference>
<name>G0QL38_ICHMU</name>
<sequence>MNVFYTGEIQVVYKEQKYNMIFDTGSTDIFLNSVLCKDIGYQKGNQYNSTLSPTYKNIDAETYSYFGSGEIGGKMAIDTFFVSGQEVKKVQFFQITKDFGQAFESGQFDGLIGLAFPQLSGNQKTIVDYMKYQGLIKEKKFSFYLDRKNESKESYLDFGKVDKKIVDGEINYHQVANPLYWSILAEGFLLNDYDIGLCSNDHKCVLMIDSGTSLVTGPSQDMQILTQYLNDQGLQCKDISQMPTLTFIIDKIYYHIQPEEYVITFKGIEQSVYEHNKNPTECINGLLPMDIQDTLLDSFWIIGDLIMSKYLTIFDMDKLRVGFGKLKSYDKDFYEDLNFKKNILNFFFLIIKNYIQILGISKQSNLQFFHKKPA</sequence>
<keyword evidence="3 7" id="KW-0064">Aspartyl protease</keyword>
<evidence type="ECO:0000256" key="2">
    <source>
        <dbReference type="ARBA" id="ARBA00022670"/>
    </source>
</evidence>
<dbReference type="GeneID" id="14910255"/>
<dbReference type="GO" id="GO:0016485">
    <property type="term" value="P:protein processing"/>
    <property type="evidence" value="ECO:0007669"/>
    <property type="project" value="UniProtKB-ARBA"/>
</dbReference>
<dbReference type="EMBL" id="GL983211">
    <property type="protein sequence ID" value="EGR34063.1"/>
    <property type="molecule type" value="Genomic_DNA"/>
</dbReference>
<dbReference type="PROSITE" id="PS51767">
    <property type="entry name" value="PEPTIDASE_A1"/>
    <property type="match status" value="1"/>
</dbReference>
<dbReference type="FunFam" id="2.40.70.10:FF:000115">
    <property type="entry name" value="Lysosomal aspartic protease"/>
    <property type="match status" value="1"/>
</dbReference>
<dbReference type="InterPro" id="IPR001969">
    <property type="entry name" value="Aspartic_peptidase_AS"/>
</dbReference>
<evidence type="ECO:0000256" key="3">
    <source>
        <dbReference type="ARBA" id="ARBA00022750"/>
    </source>
</evidence>
<dbReference type="STRING" id="857967.G0QL38"/>
<dbReference type="PROSITE" id="PS00141">
    <property type="entry name" value="ASP_PROTEASE"/>
    <property type="match status" value="1"/>
</dbReference>
<dbReference type="AlphaFoldDB" id="G0QL38"/>
<feature type="disulfide bond" evidence="6">
    <location>
        <begin position="236"/>
        <end position="282"/>
    </location>
</feature>
<dbReference type="InterPro" id="IPR033121">
    <property type="entry name" value="PEPTIDASE_A1"/>
</dbReference>
<feature type="active site" evidence="5">
    <location>
        <position position="23"/>
    </location>
</feature>
<evidence type="ECO:0000259" key="8">
    <source>
        <dbReference type="PROSITE" id="PS51767"/>
    </source>
</evidence>
<reference evidence="9 10" key="1">
    <citation type="submission" date="2011-07" db="EMBL/GenBank/DDBJ databases">
        <authorList>
            <person name="Coyne R."/>
            <person name="Brami D."/>
            <person name="Johnson J."/>
            <person name="Hostetler J."/>
            <person name="Hannick L."/>
            <person name="Clark T."/>
            <person name="Cassidy-Hanley D."/>
            <person name="Inman J."/>
        </authorList>
    </citation>
    <scope>NUCLEOTIDE SEQUENCE [LARGE SCALE GENOMIC DNA]</scope>
    <source>
        <strain evidence="9 10">G5</strain>
    </source>
</reference>
<evidence type="ECO:0000256" key="7">
    <source>
        <dbReference type="RuleBase" id="RU000454"/>
    </source>
</evidence>